<proteinExistence type="inferred from homology"/>
<dbReference type="STRING" id="571932.SAMN05421743_101192"/>
<comment type="cofactor">
    <cofactor evidence="1">
        <name>Zn(2+)</name>
        <dbReference type="ChEBI" id="CHEBI:29105"/>
    </cofactor>
</comment>
<evidence type="ECO:0000313" key="10">
    <source>
        <dbReference type="EMBL" id="SDZ78541.1"/>
    </source>
</evidence>
<dbReference type="Pfam" id="PF00246">
    <property type="entry name" value="Peptidase_M14"/>
    <property type="match status" value="1"/>
</dbReference>
<dbReference type="GO" id="GO:0006508">
    <property type="term" value="P:proteolysis"/>
    <property type="evidence" value="ECO:0007669"/>
    <property type="project" value="UniProtKB-KW"/>
</dbReference>
<gene>
    <name evidence="10" type="ORF">SAMN05421743_101192</name>
</gene>
<organism evidence="10 11">
    <name type="scientific">Thalassobacillus cyri</name>
    <dbReference type="NCBI Taxonomy" id="571932"/>
    <lineage>
        <taxon>Bacteria</taxon>
        <taxon>Bacillati</taxon>
        <taxon>Bacillota</taxon>
        <taxon>Bacilli</taxon>
        <taxon>Bacillales</taxon>
        <taxon>Bacillaceae</taxon>
        <taxon>Thalassobacillus</taxon>
    </lineage>
</organism>
<evidence type="ECO:0000256" key="4">
    <source>
        <dbReference type="ARBA" id="ARBA00022723"/>
    </source>
</evidence>
<feature type="active site" description="Proton donor/acceptor" evidence="8">
    <location>
        <position position="287"/>
    </location>
</feature>
<feature type="domain" description="Peptidase M14" evidence="9">
    <location>
        <begin position="45"/>
        <end position="313"/>
    </location>
</feature>
<evidence type="ECO:0000256" key="3">
    <source>
        <dbReference type="ARBA" id="ARBA00022670"/>
    </source>
</evidence>
<keyword evidence="5" id="KW-0378">Hydrolase</keyword>
<keyword evidence="4" id="KW-0479">Metal-binding</keyword>
<evidence type="ECO:0000256" key="6">
    <source>
        <dbReference type="ARBA" id="ARBA00022833"/>
    </source>
</evidence>
<dbReference type="PRINTS" id="PR00765">
    <property type="entry name" value="CRBOXYPTASEA"/>
</dbReference>
<dbReference type="RefSeq" id="WP_093041261.1">
    <property type="nucleotide sequence ID" value="NZ_FNQR01000001.1"/>
</dbReference>
<evidence type="ECO:0000256" key="2">
    <source>
        <dbReference type="ARBA" id="ARBA00005988"/>
    </source>
</evidence>
<dbReference type="GO" id="GO:0008270">
    <property type="term" value="F:zinc ion binding"/>
    <property type="evidence" value="ECO:0007669"/>
    <property type="project" value="InterPro"/>
</dbReference>
<reference evidence="10 11" key="1">
    <citation type="submission" date="2016-10" db="EMBL/GenBank/DDBJ databases">
        <authorList>
            <person name="de Groot N.N."/>
        </authorList>
    </citation>
    <scope>NUCLEOTIDE SEQUENCE [LARGE SCALE GENOMIC DNA]</scope>
    <source>
        <strain evidence="10 11">CCM7597</strain>
    </source>
</reference>
<accession>A0A1H3VV32</accession>
<dbReference type="PANTHER" id="PTHR11705">
    <property type="entry name" value="PROTEASE FAMILY M14 CARBOXYPEPTIDASE A,B"/>
    <property type="match status" value="1"/>
</dbReference>
<dbReference type="SMART" id="SM00631">
    <property type="entry name" value="Zn_pept"/>
    <property type="match status" value="1"/>
</dbReference>
<keyword evidence="11" id="KW-1185">Reference proteome</keyword>
<evidence type="ECO:0000256" key="1">
    <source>
        <dbReference type="ARBA" id="ARBA00001947"/>
    </source>
</evidence>
<dbReference type="PROSITE" id="PS52035">
    <property type="entry name" value="PEPTIDASE_M14"/>
    <property type="match status" value="1"/>
</dbReference>
<evidence type="ECO:0000256" key="8">
    <source>
        <dbReference type="PROSITE-ProRule" id="PRU01379"/>
    </source>
</evidence>
<dbReference type="GO" id="GO:0004181">
    <property type="term" value="F:metallocarboxypeptidase activity"/>
    <property type="evidence" value="ECO:0007669"/>
    <property type="project" value="InterPro"/>
</dbReference>
<dbReference type="InterPro" id="IPR000834">
    <property type="entry name" value="Peptidase_M14"/>
</dbReference>
<dbReference type="PROSITE" id="PS00132">
    <property type="entry name" value="CARBOXYPEPT_ZN_1"/>
    <property type="match status" value="1"/>
</dbReference>
<protein>
    <submittedName>
        <fullName evidence="10">Murein tripeptide amidase MpaA</fullName>
    </submittedName>
</protein>
<name>A0A1H3VV32_9BACI</name>
<evidence type="ECO:0000259" key="9">
    <source>
        <dbReference type="PROSITE" id="PS52035"/>
    </source>
</evidence>
<evidence type="ECO:0000256" key="5">
    <source>
        <dbReference type="ARBA" id="ARBA00022801"/>
    </source>
</evidence>
<keyword evidence="3" id="KW-0645">Protease</keyword>
<keyword evidence="7" id="KW-0482">Metalloprotease</keyword>
<dbReference type="EMBL" id="FNQR01000001">
    <property type="protein sequence ID" value="SDZ78541.1"/>
    <property type="molecule type" value="Genomic_DNA"/>
</dbReference>
<evidence type="ECO:0000313" key="11">
    <source>
        <dbReference type="Proteomes" id="UP000198584"/>
    </source>
</evidence>
<dbReference type="InterPro" id="IPR057246">
    <property type="entry name" value="CARBOXYPEPT_ZN_1"/>
</dbReference>
<dbReference type="PANTHER" id="PTHR11705:SF143">
    <property type="entry name" value="SLL0236 PROTEIN"/>
    <property type="match status" value="1"/>
</dbReference>
<dbReference type="GO" id="GO:0005615">
    <property type="term" value="C:extracellular space"/>
    <property type="evidence" value="ECO:0007669"/>
    <property type="project" value="TreeGrafter"/>
</dbReference>
<keyword evidence="6" id="KW-0862">Zinc</keyword>
<dbReference type="AlphaFoldDB" id="A0A1H3VV32"/>
<dbReference type="OrthoDB" id="5294005at2"/>
<evidence type="ECO:0000256" key="7">
    <source>
        <dbReference type="ARBA" id="ARBA00023049"/>
    </source>
</evidence>
<sequence>MKKQLATIALSGTLLAGGMVAEVPIVQAAGNGPDYQGHETINTSILHTYSEMVDFLETQDKKQANMELEVIGQTVKGRDMHLVKYMQNSDNPTILYITQQHGDEALTTEGSLEFIKQLGTGKTKGILENVNLLIIPMYNADGAMGDVNYELEDYAAKGDRHLTRLNANGVDLNRDHDAKTQPETQALHENVLQQYEIDYMMDLHHQGAQWIKDDKYVSGAIFPSHPDHTAPEVLEGSKQLGAAVYDAIEPKGWGHLANYAGKGSAFDNGISVYGLAHDYDISTLLFEMRGTQDNANDFEVLGQKSNGYLTKQAVIAMDSVARAIADGSIQEKDVSFWDDLPVQEERPY</sequence>
<dbReference type="SUPFAM" id="SSF53187">
    <property type="entry name" value="Zn-dependent exopeptidases"/>
    <property type="match status" value="1"/>
</dbReference>
<comment type="similarity">
    <text evidence="2 8">Belongs to the peptidase M14 family.</text>
</comment>
<dbReference type="Gene3D" id="3.40.630.10">
    <property type="entry name" value="Zn peptidases"/>
    <property type="match status" value="1"/>
</dbReference>
<dbReference type="Proteomes" id="UP000198584">
    <property type="component" value="Unassembled WGS sequence"/>
</dbReference>